<accession>A0A6N2YRS7</accession>
<name>A0A6N2YRS7_9BACT</name>
<dbReference type="AlphaFoldDB" id="A0A6N2YRS7"/>
<protein>
    <submittedName>
        <fullName evidence="1">Uncharacterized protein</fullName>
    </submittedName>
</protein>
<sequence length="322" mass="36122">MVANSAAVLFQHPDAIHLRGIDALDAPACQAFQIKVGKSLVRAVILRTHETVELAVIHRCQPLLELRRLFFQPFGEAVSYLVNLGVGELYALTVAHLDVIAMLILADGLHHVGAGVVQGVFQKVHTVIVPVIPLHQKLVRNFHGAVSARHRKLVHAGGVGDFHLRVEQPAHVSGIDTRRNPSFPEVEIKVFKGDARRFGIFQSLQRLLYFRHTFIVGIITNPCLYAFRLLYHVSGDEAVFDLVTGHERIIIDAPLQGCEQFLHRTVGYLPHIVEIDRSVLVERRGQGFFGRAYVGMALHRERNGTLEDVRLDELPVLRPFQR</sequence>
<gene>
    <name evidence="1" type="ORF">PCLFYP37_00894</name>
</gene>
<reference evidence="1" key="1">
    <citation type="submission" date="2019-11" db="EMBL/GenBank/DDBJ databases">
        <authorList>
            <person name="Feng L."/>
        </authorList>
    </citation>
    <scope>NUCLEOTIDE SEQUENCE</scope>
    <source>
        <strain evidence="1">PclaraLFYP37</strain>
    </source>
</reference>
<proteinExistence type="predicted"/>
<dbReference type="EMBL" id="CACRUT010000004">
    <property type="protein sequence ID" value="VYT69611.1"/>
    <property type="molecule type" value="Genomic_DNA"/>
</dbReference>
<evidence type="ECO:0000313" key="1">
    <source>
        <dbReference type="EMBL" id="VYT69611.1"/>
    </source>
</evidence>
<organism evidence="1">
    <name type="scientific">Paraprevotella clara</name>
    <dbReference type="NCBI Taxonomy" id="454154"/>
    <lineage>
        <taxon>Bacteria</taxon>
        <taxon>Pseudomonadati</taxon>
        <taxon>Bacteroidota</taxon>
        <taxon>Bacteroidia</taxon>
        <taxon>Bacteroidales</taxon>
        <taxon>Prevotellaceae</taxon>
        <taxon>Paraprevotella</taxon>
    </lineage>
</organism>